<name>A0A1Y3NUG3_9PSED</name>
<dbReference type="InterPro" id="IPR014558">
    <property type="entry name" value="UCP029720"/>
</dbReference>
<keyword evidence="1" id="KW-0732">Signal</keyword>
<keyword evidence="3" id="KW-1185">Reference proteome</keyword>
<dbReference type="EMBL" id="LOHF01000030">
    <property type="protein sequence ID" value="OUM71258.1"/>
    <property type="molecule type" value="Genomic_DNA"/>
</dbReference>
<accession>A0A1Y3NUG3</accession>
<evidence type="ECO:0000313" key="3">
    <source>
        <dbReference type="Proteomes" id="UP000195440"/>
    </source>
</evidence>
<dbReference type="InterPro" id="IPR005297">
    <property type="entry name" value="Lipoprotein_repeat"/>
</dbReference>
<gene>
    <name evidence="2" type="ORF">AUC60_24345</name>
</gene>
<organism evidence="2 3">
    <name type="scientific">Pseudomonas caspiana</name>
    <dbReference type="NCBI Taxonomy" id="1451454"/>
    <lineage>
        <taxon>Bacteria</taxon>
        <taxon>Pseudomonadati</taxon>
        <taxon>Pseudomonadota</taxon>
        <taxon>Gammaproteobacteria</taxon>
        <taxon>Pseudomonadales</taxon>
        <taxon>Pseudomonadaceae</taxon>
        <taxon>Pseudomonas</taxon>
    </lineage>
</organism>
<dbReference type="PANTHER" id="PTHR39335:SF1">
    <property type="entry name" value="BLL4220 PROTEIN"/>
    <property type="match status" value="1"/>
</dbReference>
<dbReference type="GO" id="GO:0043448">
    <property type="term" value="P:alkane catabolic process"/>
    <property type="evidence" value="ECO:0007669"/>
    <property type="project" value="TreeGrafter"/>
</dbReference>
<comment type="caution">
    <text evidence="2">The sequence shown here is derived from an EMBL/GenBank/DDBJ whole genome shotgun (WGS) entry which is preliminary data.</text>
</comment>
<dbReference type="OrthoDB" id="9800666at2"/>
<reference evidence="2 3" key="1">
    <citation type="journal article" date="2017" name="Syst. Appl. Microbiol.">
        <title>Pseudomonas caspiana sp. nov., a citrus pathogen in the Pseudomonas syringae phylogenetic group.</title>
        <authorList>
            <person name="Busquets A."/>
            <person name="Gomila M."/>
            <person name="Beiki F."/>
            <person name="Mulet M."/>
            <person name="Rahimian H."/>
            <person name="Garcia-Valdes E."/>
            <person name="Lalucat J."/>
        </authorList>
    </citation>
    <scope>NUCLEOTIDE SEQUENCE [LARGE SCALE GENOMIC DNA]</scope>
    <source>
        <strain evidence="2 3">FBF102</strain>
    </source>
</reference>
<protein>
    <recommendedName>
        <fullName evidence="4">Lipoprotein with Yx(FWY)xxD motif</fullName>
    </recommendedName>
</protein>
<dbReference type="Proteomes" id="UP000195440">
    <property type="component" value="Unassembled WGS sequence"/>
</dbReference>
<dbReference type="PANTHER" id="PTHR39335">
    <property type="entry name" value="BLL4220 PROTEIN"/>
    <property type="match status" value="1"/>
</dbReference>
<evidence type="ECO:0000313" key="2">
    <source>
        <dbReference type="EMBL" id="OUM71258.1"/>
    </source>
</evidence>
<dbReference type="AlphaFoldDB" id="A0A1Y3NUG3"/>
<evidence type="ECO:0000256" key="1">
    <source>
        <dbReference type="SAM" id="SignalP"/>
    </source>
</evidence>
<proteinExistence type="predicted"/>
<feature type="chain" id="PRO_5012937892" description="Lipoprotein with Yx(FWY)xxD motif" evidence="1">
    <location>
        <begin position="26"/>
        <end position="127"/>
    </location>
</feature>
<feature type="signal peptide" evidence="1">
    <location>
        <begin position="1"/>
        <end position="25"/>
    </location>
</feature>
<evidence type="ECO:0008006" key="4">
    <source>
        <dbReference type="Google" id="ProtNLM"/>
    </source>
</evidence>
<sequence>MFKISSTFMGLIAAAAMASSSLVMAAEPGMTGDNGYLTDHSGKTLYTFDKDSVGKSACNDKCAINWPPLVAEANTKASGKWTQIKRDDKTLQWAYDGKPLYFYKDDKKVGDVTGDGKGGVWHIVKPK</sequence>
<dbReference type="PIRSF" id="PIRSF029720">
    <property type="entry name" value="UCP029720"/>
    <property type="match status" value="1"/>
</dbReference>
<dbReference type="Pfam" id="PF03640">
    <property type="entry name" value="Lipoprotein_15"/>
    <property type="match status" value="2"/>
</dbReference>